<evidence type="ECO:0000256" key="1">
    <source>
        <dbReference type="ARBA" id="ARBA00004067"/>
    </source>
</evidence>
<keyword evidence="3 12" id="KW-0235">DNA replication</keyword>
<dbReference type="SUPFAM" id="SSF56091">
    <property type="entry name" value="DNA ligase/mRNA capping enzyme, catalytic domain"/>
    <property type="match status" value="1"/>
</dbReference>
<dbReference type="Pfam" id="PF03120">
    <property type="entry name" value="OB_DNA_ligase"/>
    <property type="match status" value="1"/>
</dbReference>
<dbReference type="Gene3D" id="1.10.150.20">
    <property type="entry name" value="5' to 3' exonuclease, C-terminal subdomain"/>
    <property type="match status" value="2"/>
</dbReference>
<dbReference type="CDD" id="cd00114">
    <property type="entry name" value="LIGANc"/>
    <property type="match status" value="1"/>
</dbReference>
<dbReference type="PANTHER" id="PTHR23389:SF9">
    <property type="entry name" value="DNA LIGASE"/>
    <property type="match status" value="1"/>
</dbReference>
<evidence type="ECO:0000256" key="3">
    <source>
        <dbReference type="ARBA" id="ARBA00022705"/>
    </source>
</evidence>
<dbReference type="InterPro" id="IPR001679">
    <property type="entry name" value="DNA_ligase"/>
</dbReference>
<dbReference type="Gene3D" id="3.30.470.30">
    <property type="entry name" value="DNA ligase/mRNA capping enzyme"/>
    <property type="match status" value="1"/>
</dbReference>
<protein>
    <recommendedName>
        <fullName evidence="12">DNA ligase</fullName>
        <ecNumber evidence="12">6.5.1.2</ecNumber>
    </recommendedName>
    <alternativeName>
        <fullName evidence="12">Polydeoxyribonucleotide synthase [NAD(+)]</fullName>
    </alternativeName>
</protein>
<dbReference type="Proteomes" id="UP001158045">
    <property type="component" value="Unassembled WGS sequence"/>
</dbReference>
<dbReference type="Pfam" id="PF14520">
    <property type="entry name" value="HHH_5"/>
    <property type="match status" value="1"/>
</dbReference>
<dbReference type="InterPro" id="IPR013839">
    <property type="entry name" value="DNAligase_adenylation"/>
</dbReference>
<dbReference type="InterPro" id="IPR012340">
    <property type="entry name" value="NA-bd_OB-fold"/>
</dbReference>
<dbReference type="InterPro" id="IPR003583">
    <property type="entry name" value="Hlx-hairpin-Hlx_DNA-bd_motif"/>
</dbReference>
<dbReference type="SUPFAM" id="SSF47781">
    <property type="entry name" value="RuvA domain 2-like"/>
    <property type="match status" value="1"/>
</dbReference>
<feature type="binding site" evidence="12">
    <location>
        <position position="113"/>
    </location>
    <ligand>
        <name>NAD(+)</name>
        <dbReference type="ChEBI" id="CHEBI:57540"/>
    </ligand>
</feature>
<dbReference type="PROSITE" id="PS01056">
    <property type="entry name" value="DNA_LIGASE_N2"/>
    <property type="match status" value="1"/>
</dbReference>
<keyword evidence="6 12" id="KW-0862">Zinc</keyword>
<comment type="similarity">
    <text evidence="12">Belongs to the NAD-dependent DNA ligase family. LigA subfamily.</text>
</comment>
<evidence type="ECO:0000256" key="9">
    <source>
        <dbReference type="ARBA" id="ARBA00023204"/>
    </source>
</evidence>
<comment type="function">
    <text evidence="1 12">DNA ligase that catalyzes the formation of phosphodiester linkages between 5'-phosphoryl and 3'-hydroxyl groups in double-stranded DNA using NAD as a coenzyme and as the energy source for the reaction. It is essential for DNA replication and repair of damaged DNA.</text>
</comment>
<dbReference type="EC" id="6.5.1.2" evidence="12"/>
<feature type="binding site" evidence="12">
    <location>
        <position position="170"/>
    </location>
    <ligand>
        <name>NAD(+)</name>
        <dbReference type="ChEBI" id="CHEBI:57540"/>
    </ligand>
</feature>
<evidence type="ECO:0000259" key="13">
    <source>
        <dbReference type="PROSITE" id="PS50172"/>
    </source>
</evidence>
<feature type="binding site" evidence="12">
    <location>
        <position position="407"/>
    </location>
    <ligand>
        <name>Zn(2+)</name>
        <dbReference type="ChEBI" id="CHEBI:29105"/>
    </ligand>
</feature>
<keyword evidence="15" id="KW-1185">Reference proteome</keyword>
<dbReference type="EMBL" id="JARYZI010000008">
    <property type="protein sequence ID" value="MDH8678945.1"/>
    <property type="molecule type" value="Genomic_DNA"/>
</dbReference>
<evidence type="ECO:0000256" key="4">
    <source>
        <dbReference type="ARBA" id="ARBA00022723"/>
    </source>
</evidence>
<dbReference type="InterPro" id="IPR036420">
    <property type="entry name" value="BRCT_dom_sf"/>
</dbReference>
<dbReference type="SMART" id="SM00532">
    <property type="entry name" value="LIGANc"/>
    <property type="match status" value="1"/>
</dbReference>
<dbReference type="Gene3D" id="1.10.287.610">
    <property type="entry name" value="Helix hairpin bin"/>
    <property type="match status" value="1"/>
</dbReference>
<dbReference type="Pfam" id="PF03119">
    <property type="entry name" value="DNA_ligase_ZBD"/>
    <property type="match status" value="1"/>
</dbReference>
<dbReference type="GO" id="GO:0003911">
    <property type="term" value="F:DNA ligase (NAD+) activity"/>
    <property type="evidence" value="ECO:0007669"/>
    <property type="project" value="UniProtKB-EC"/>
</dbReference>
<name>A0ABT6NEV2_9FIRM</name>
<evidence type="ECO:0000256" key="6">
    <source>
        <dbReference type="ARBA" id="ARBA00022833"/>
    </source>
</evidence>
<dbReference type="InterPro" id="IPR004150">
    <property type="entry name" value="NAD_DNA_ligase_OB"/>
</dbReference>
<feature type="binding site" evidence="12">
    <location>
        <position position="404"/>
    </location>
    <ligand>
        <name>Zn(2+)</name>
        <dbReference type="ChEBI" id="CHEBI:29105"/>
    </ligand>
</feature>
<feature type="binding site" evidence="12">
    <location>
        <begin position="34"/>
        <end position="38"/>
    </location>
    <ligand>
        <name>NAD(+)</name>
        <dbReference type="ChEBI" id="CHEBI:57540"/>
    </ligand>
</feature>
<keyword evidence="10 12" id="KW-0464">Manganese</keyword>
<comment type="cofactor">
    <cofactor evidence="12">
        <name>Mg(2+)</name>
        <dbReference type="ChEBI" id="CHEBI:18420"/>
    </cofactor>
    <cofactor evidence="12">
        <name>Mn(2+)</name>
        <dbReference type="ChEBI" id="CHEBI:29035"/>
    </cofactor>
</comment>
<keyword evidence="2 12" id="KW-0436">Ligase</keyword>
<feature type="binding site" evidence="12">
    <location>
        <position position="310"/>
    </location>
    <ligand>
        <name>NAD(+)</name>
        <dbReference type="ChEBI" id="CHEBI:57540"/>
    </ligand>
</feature>
<dbReference type="InterPro" id="IPR001357">
    <property type="entry name" value="BRCT_dom"/>
</dbReference>
<evidence type="ECO:0000313" key="15">
    <source>
        <dbReference type="Proteomes" id="UP001158045"/>
    </source>
</evidence>
<dbReference type="Gene3D" id="3.40.50.10190">
    <property type="entry name" value="BRCT domain"/>
    <property type="match status" value="1"/>
</dbReference>
<dbReference type="Pfam" id="PF12826">
    <property type="entry name" value="HHH_2"/>
    <property type="match status" value="1"/>
</dbReference>
<comment type="caution">
    <text evidence="14">The sequence shown here is derived from an EMBL/GenBank/DDBJ whole genome shotgun (WGS) entry which is preliminary data.</text>
</comment>
<dbReference type="CDD" id="cd17748">
    <property type="entry name" value="BRCT_DNA_ligase_like"/>
    <property type="match status" value="1"/>
</dbReference>
<organism evidence="14 15">
    <name type="scientific">Fusibacter bizertensis</name>
    <dbReference type="NCBI Taxonomy" id="1488331"/>
    <lineage>
        <taxon>Bacteria</taxon>
        <taxon>Bacillati</taxon>
        <taxon>Bacillota</taxon>
        <taxon>Clostridia</taxon>
        <taxon>Eubacteriales</taxon>
        <taxon>Eubacteriales Family XII. Incertae Sedis</taxon>
        <taxon>Fusibacter</taxon>
    </lineage>
</organism>
<dbReference type="SMART" id="SM00278">
    <property type="entry name" value="HhH1"/>
    <property type="match status" value="3"/>
</dbReference>
<feature type="binding site" evidence="12">
    <location>
        <position position="136"/>
    </location>
    <ligand>
        <name>NAD(+)</name>
        <dbReference type="ChEBI" id="CHEBI:57540"/>
    </ligand>
</feature>
<dbReference type="Gene3D" id="6.20.10.30">
    <property type="match status" value="1"/>
</dbReference>
<dbReference type="PROSITE" id="PS50172">
    <property type="entry name" value="BRCT"/>
    <property type="match status" value="1"/>
</dbReference>
<keyword evidence="7 12" id="KW-0460">Magnesium</keyword>
<feature type="binding site" evidence="12">
    <location>
        <begin position="83"/>
        <end position="84"/>
    </location>
    <ligand>
        <name>NAD(+)</name>
        <dbReference type="ChEBI" id="CHEBI:57540"/>
    </ligand>
</feature>
<evidence type="ECO:0000256" key="2">
    <source>
        <dbReference type="ARBA" id="ARBA00022598"/>
    </source>
</evidence>
<evidence type="ECO:0000256" key="5">
    <source>
        <dbReference type="ARBA" id="ARBA00022763"/>
    </source>
</evidence>
<proteinExistence type="inferred from homology"/>
<keyword evidence="5 12" id="KW-0227">DNA damage</keyword>
<feature type="binding site" evidence="12">
    <location>
        <position position="286"/>
    </location>
    <ligand>
        <name>NAD(+)</name>
        <dbReference type="ChEBI" id="CHEBI:57540"/>
    </ligand>
</feature>
<evidence type="ECO:0000256" key="10">
    <source>
        <dbReference type="ARBA" id="ARBA00023211"/>
    </source>
</evidence>
<comment type="catalytic activity">
    <reaction evidence="11 12">
        <text>NAD(+) + (deoxyribonucleotide)n-3'-hydroxyl + 5'-phospho-(deoxyribonucleotide)m = (deoxyribonucleotide)n+m + AMP + beta-nicotinamide D-nucleotide.</text>
        <dbReference type="EC" id="6.5.1.2"/>
    </reaction>
</comment>
<reference evidence="14 15" key="1">
    <citation type="submission" date="2023-04" db="EMBL/GenBank/DDBJ databases">
        <title>Fusibacter bizertensis strain WBS, isolated from littoral bottom sediments of the Arctic seas - biochemical and genomic analysis.</title>
        <authorList>
            <person name="Brioukhanov A.L."/>
        </authorList>
    </citation>
    <scope>NUCLEOTIDE SEQUENCE [LARGE SCALE GENOMIC DNA]</scope>
    <source>
        <strain evidence="14 15">WBS</strain>
    </source>
</reference>
<dbReference type="NCBIfam" id="TIGR00575">
    <property type="entry name" value="dnlj"/>
    <property type="match status" value="1"/>
</dbReference>
<evidence type="ECO:0000256" key="12">
    <source>
        <dbReference type="HAMAP-Rule" id="MF_01588"/>
    </source>
</evidence>
<keyword evidence="4 12" id="KW-0479">Metal-binding</keyword>
<dbReference type="SUPFAM" id="SSF52113">
    <property type="entry name" value="BRCT domain"/>
    <property type="match status" value="1"/>
</dbReference>
<dbReference type="SUPFAM" id="SSF50249">
    <property type="entry name" value="Nucleic acid-binding proteins"/>
    <property type="match status" value="1"/>
</dbReference>
<dbReference type="InterPro" id="IPR004149">
    <property type="entry name" value="Znf_DNAligase_C4"/>
</dbReference>
<sequence>MNIKEAMARVDGLRKEINKHSRAYHEFDKPMIADFEYDALMNELKELELEFPELDDPNSPTKRVGGEVLSIFKKVTHTIPLLSLDNAYNAEDLKAFDTRIRKELGEAPEYTVEYKIDGLTVALQYQLGKLTRGATRGDGITGEEVTHNVRTIKALPLVIDEPLDIEVRGEVFISKDNFLKLNEQQALLGKESFANPRNVAAGSLRQLDSKVASSRNLDVFIFDLISGVDSLNVTCQSEAFSKLNELGFKTASIEKFSKVDEIIAFTEKMVSVRHSLPYDIDGLVIKVNNFAQREALGYTAKSPRWAIAYKFPAELAKTVIREIQVQVGRTGVITPLAVFDPVVVAGSTISKATLHNQDYINEKDIRIGDTVLVQKAGDVIPAVVRVVLESRPENTENFVLPLKCPICETPTIRVDGEAALRCVNPVCPAKIQRLLMHFVSRTAMNIDGFGEALVEAFVEKGLIETIPDIYSLHEHTDELMSLEGFGEKSVKKLLDAIEESKSNDYYRLIVGLGIPLIGEKAAKTLAKHFPNMTLLRAANVEMLTAIDEIGEKMAKSLVNYFQNSESEVLIDRLMASGVNMTSSLVLADNGIFSGKTLVVTGTLVKYTRDEIKALIESNGGKAAGSVSAKTSYVVVGENAGSKADKAKQLGIVILTEDDFEALLNQS</sequence>
<dbReference type="Gene3D" id="2.40.50.140">
    <property type="entry name" value="Nucleic acid-binding proteins"/>
    <property type="match status" value="1"/>
</dbReference>
<dbReference type="NCBIfam" id="NF005932">
    <property type="entry name" value="PRK07956.1"/>
    <property type="match status" value="1"/>
</dbReference>
<evidence type="ECO:0000313" key="14">
    <source>
        <dbReference type="EMBL" id="MDH8678945.1"/>
    </source>
</evidence>
<keyword evidence="9 12" id="KW-0234">DNA repair</keyword>
<dbReference type="Pfam" id="PF01653">
    <property type="entry name" value="DNA_ligase_aden"/>
    <property type="match status" value="1"/>
</dbReference>
<evidence type="ECO:0000256" key="11">
    <source>
        <dbReference type="ARBA" id="ARBA00034005"/>
    </source>
</evidence>
<dbReference type="Pfam" id="PF00533">
    <property type="entry name" value="BRCT"/>
    <property type="match status" value="1"/>
</dbReference>
<feature type="domain" description="BRCT" evidence="13">
    <location>
        <begin position="587"/>
        <end position="666"/>
    </location>
</feature>
<dbReference type="InterPro" id="IPR010994">
    <property type="entry name" value="RuvA_2-like"/>
</dbReference>
<dbReference type="InterPro" id="IPR013840">
    <property type="entry name" value="DNAligase_N"/>
</dbReference>
<feature type="binding site" evidence="12">
    <location>
        <position position="422"/>
    </location>
    <ligand>
        <name>Zn(2+)</name>
        <dbReference type="ChEBI" id="CHEBI:29105"/>
    </ligand>
</feature>
<evidence type="ECO:0000256" key="8">
    <source>
        <dbReference type="ARBA" id="ARBA00023027"/>
    </source>
</evidence>
<accession>A0ABT6NEV2</accession>
<dbReference type="RefSeq" id="WP_281094840.1">
    <property type="nucleotide sequence ID" value="NZ_JARYZI010000008.1"/>
</dbReference>
<dbReference type="SMART" id="SM00292">
    <property type="entry name" value="BRCT"/>
    <property type="match status" value="1"/>
</dbReference>
<dbReference type="InterPro" id="IPR033136">
    <property type="entry name" value="DNA_ligase_CS"/>
</dbReference>
<evidence type="ECO:0000256" key="7">
    <source>
        <dbReference type="ARBA" id="ARBA00022842"/>
    </source>
</evidence>
<gene>
    <name evidence="12 14" type="primary">ligA</name>
    <name evidence="14" type="ORF">QE109_12365</name>
</gene>
<feature type="binding site" evidence="12">
    <location>
        <position position="427"/>
    </location>
    <ligand>
        <name>Zn(2+)</name>
        <dbReference type="ChEBI" id="CHEBI:29105"/>
    </ligand>
</feature>
<dbReference type="InterPro" id="IPR041663">
    <property type="entry name" value="DisA/LigA_HHH"/>
</dbReference>
<dbReference type="HAMAP" id="MF_01588">
    <property type="entry name" value="DNA_ligase_A"/>
    <property type="match status" value="1"/>
</dbReference>
<dbReference type="PIRSF" id="PIRSF001604">
    <property type="entry name" value="LigA"/>
    <property type="match status" value="1"/>
</dbReference>
<keyword evidence="8 12" id="KW-0520">NAD</keyword>
<dbReference type="PANTHER" id="PTHR23389">
    <property type="entry name" value="CHROMOSOME TRANSMISSION FIDELITY FACTOR 18"/>
    <property type="match status" value="1"/>
</dbReference>
<feature type="active site" description="N6-AMP-lysine intermediate" evidence="12">
    <location>
        <position position="115"/>
    </location>
</feature>